<evidence type="ECO:0000313" key="2">
    <source>
        <dbReference type="Proteomes" id="UP000053058"/>
    </source>
</evidence>
<comment type="caution">
    <text evidence="1">The sequence shown here is derived from an EMBL/GenBank/DDBJ whole genome shotgun (WGS) entry which is preliminary data.</text>
</comment>
<protein>
    <submittedName>
        <fullName evidence="1">Mobile element protein</fullName>
    </submittedName>
</protein>
<name>A0A0V8D6R7_LACLL</name>
<dbReference type="Proteomes" id="UP000053058">
    <property type="component" value="Unassembled WGS sequence"/>
</dbReference>
<dbReference type="RefSeq" id="WP_081041297.1">
    <property type="nucleotide sequence ID" value="NZ_LKLN01000003.1"/>
</dbReference>
<reference evidence="2" key="1">
    <citation type="submission" date="2015-10" db="EMBL/GenBank/DDBJ databases">
        <title>Draft Genome Sequences of 11 Lactococcus lactis subspecies cremoris strains.</title>
        <authorList>
            <person name="Wels M."/>
            <person name="Backus L."/>
            <person name="Boekhorst J."/>
            <person name="Dijkstra A."/>
            <person name="Beerthuizen M."/>
            <person name="Kelly W."/>
            <person name="Siezen R."/>
            <person name="Bachmann H."/>
            <person name="Van Hijum S."/>
        </authorList>
    </citation>
    <scope>NUCLEOTIDE SEQUENCE [LARGE SCALE GENOMIC DNA]</scope>
    <source>
        <strain evidence="2">KF282</strain>
    </source>
</reference>
<dbReference type="EMBL" id="LKLN01000003">
    <property type="protein sequence ID" value="KSU08785.1"/>
    <property type="molecule type" value="Genomic_DNA"/>
</dbReference>
<evidence type="ECO:0000313" key="1">
    <source>
        <dbReference type="EMBL" id="KSU08785.1"/>
    </source>
</evidence>
<proteinExistence type="predicted"/>
<accession>A0A0V8D6R7</accession>
<sequence>MFNKIAETTRSKTNREKVEIMRSLRHKYTLTKLLKSVELSKSSYFYALNATKNRDIELENKICPIHQAHPNPNPITALLTREGMIDNEKRVLRILRKLQLLVTSFHHKSRKYSSYPGCVGKVAK</sequence>
<dbReference type="PATRIC" id="fig|1360.105.peg.2514"/>
<gene>
    <name evidence="1" type="ORF">KF282_0035</name>
</gene>
<organism evidence="1 2">
    <name type="scientific">Lactococcus lactis subsp. lactis</name>
    <name type="common">Streptococcus lactis</name>
    <dbReference type="NCBI Taxonomy" id="1360"/>
    <lineage>
        <taxon>Bacteria</taxon>
        <taxon>Bacillati</taxon>
        <taxon>Bacillota</taxon>
        <taxon>Bacilli</taxon>
        <taxon>Lactobacillales</taxon>
        <taxon>Streptococcaceae</taxon>
        <taxon>Lactococcus</taxon>
    </lineage>
</organism>
<dbReference type="AlphaFoldDB" id="A0A0V8D6R7"/>